<dbReference type="Proteomes" id="UP001442841">
    <property type="component" value="Chromosome"/>
</dbReference>
<keyword evidence="5" id="KW-1185">Reference proteome</keyword>
<proteinExistence type="predicted"/>
<evidence type="ECO:0000313" key="5">
    <source>
        <dbReference type="Proteomes" id="UP001442841"/>
    </source>
</evidence>
<feature type="region of interest" description="Disordered" evidence="1">
    <location>
        <begin position="1"/>
        <end position="23"/>
    </location>
</feature>
<keyword evidence="2" id="KW-1133">Transmembrane helix</keyword>
<organism evidence="4 5">
    <name type="scientific">Ammonicoccus fulvus</name>
    <dbReference type="NCBI Taxonomy" id="3138240"/>
    <lineage>
        <taxon>Bacteria</taxon>
        <taxon>Bacillati</taxon>
        <taxon>Actinomycetota</taxon>
        <taxon>Actinomycetes</taxon>
        <taxon>Propionibacteriales</taxon>
        <taxon>Propionibacteriaceae</taxon>
        <taxon>Ammonicoccus</taxon>
    </lineage>
</organism>
<reference evidence="4 5" key="1">
    <citation type="submission" date="2024-04" db="EMBL/GenBank/DDBJ databases">
        <title>Isolation of an actinomycete strain from pig manure.</title>
        <authorList>
            <person name="Gong T."/>
            <person name="Yu Z."/>
            <person name="An M."/>
            <person name="Wei C."/>
            <person name="Yang W."/>
            <person name="Liu L."/>
        </authorList>
    </citation>
    <scope>NUCLEOTIDE SEQUENCE [LARGE SCALE GENOMIC DNA]</scope>
    <source>
        <strain evidence="4 5">ZF39</strain>
    </source>
</reference>
<keyword evidence="2" id="KW-0472">Membrane</keyword>
<dbReference type="RefSeq" id="WP_425310277.1">
    <property type="nucleotide sequence ID" value="NZ_CP154795.1"/>
</dbReference>
<feature type="transmembrane region" description="Helical" evidence="2">
    <location>
        <begin position="100"/>
        <end position="122"/>
    </location>
</feature>
<dbReference type="EMBL" id="CP154795">
    <property type="protein sequence ID" value="XAN08847.1"/>
    <property type="molecule type" value="Genomic_DNA"/>
</dbReference>
<name>A0ABZ3FTX7_9ACTN</name>
<evidence type="ECO:0000259" key="3">
    <source>
        <dbReference type="Pfam" id="PF08044"/>
    </source>
</evidence>
<evidence type="ECO:0000313" key="4">
    <source>
        <dbReference type="EMBL" id="XAN08847.1"/>
    </source>
</evidence>
<keyword evidence="2" id="KW-0812">Transmembrane</keyword>
<accession>A0ABZ3FTX7</accession>
<sequence>MDLPISSKYRSTPNEPVSEAERNQLSAQLNAAFEAGEFDQVTYAELLDQVFGAQRLGDLVPVVEVLGKPATHNVPAIVEESSGGRPGELAEAHRPGARGVALLVGGMGVLAILAVILLLIVVL</sequence>
<protein>
    <submittedName>
        <fullName evidence="4">DUF1707 domain-containing protein</fullName>
    </submittedName>
</protein>
<evidence type="ECO:0000256" key="1">
    <source>
        <dbReference type="SAM" id="MobiDB-lite"/>
    </source>
</evidence>
<evidence type="ECO:0000256" key="2">
    <source>
        <dbReference type="SAM" id="Phobius"/>
    </source>
</evidence>
<gene>
    <name evidence="4" type="ORF">AADG42_16540</name>
</gene>
<feature type="domain" description="DUF1707" evidence="3">
    <location>
        <begin position="17"/>
        <end position="64"/>
    </location>
</feature>
<dbReference type="Pfam" id="PF08044">
    <property type="entry name" value="DUF1707"/>
    <property type="match status" value="1"/>
</dbReference>
<dbReference type="InterPro" id="IPR012551">
    <property type="entry name" value="DUF1707_SHOCT-like"/>
</dbReference>